<dbReference type="SUPFAM" id="SSF46955">
    <property type="entry name" value="Putative DNA-binding domain"/>
    <property type="match status" value="1"/>
</dbReference>
<dbReference type="Gene3D" id="1.10.1660.10">
    <property type="match status" value="1"/>
</dbReference>
<reference evidence="4" key="1">
    <citation type="submission" date="2024-07" db="EMBL/GenBank/DDBJ databases">
        <title>Genome Analysis of a Potential Novel Vibrio Species Secreting pH- and Thermo-stable Alginate Lyase and its Application in Producing Alginate Oligosaccharides.</title>
        <authorList>
            <person name="Huang H."/>
            <person name="Bao K."/>
        </authorList>
    </citation>
    <scope>NUCLEOTIDE SEQUENCE</scope>
    <source>
        <strain evidence="4">HB236076</strain>
    </source>
</reference>
<dbReference type="EMBL" id="CP162601">
    <property type="protein sequence ID" value="XDK25235.1"/>
    <property type="molecule type" value="Genomic_DNA"/>
</dbReference>
<feature type="domain" description="HTH merR-type" evidence="3">
    <location>
        <begin position="1"/>
        <end position="69"/>
    </location>
</feature>
<proteinExistence type="predicted"/>
<accession>A0AB39HF75</accession>
<dbReference type="Pfam" id="PF13411">
    <property type="entry name" value="MerR_1"/>
    <property type="match status" value="1"/>
</dbReference>
<dbReference type="InterPro" id="IPR029063">
    <property type="entry name" value="SAM-dependent_MTases_sf"/>
</dbReference>
<dbReference type="CDD" id="cd02440">
    <property type="entry name" value="AdoMet_MTases"/>
    <property type="match status" value="1"/>
</dbReference>
<dbReference type="InterPro" id="IPR000551">
    <property type="entry name" value="MerR-type_HTH_dom"/>
</dbReference>
<evidence type="ECO:0000256" key="2">
    <source>
        <dbReference type="SAM" id="Coils"/>
    </source>
</evidence>
<dbReference type="RefSeq" id="WP_306101896.1">
    <property type="nucleotide sequence ID" value="NZ_CP162601.1"/>
</dbReference>
<dbReference type="KEGG" id="vih:AB0763_00850"/>
<dbReference type="GO" id="GO:0003700">
    <property type="term" value="F:DNA-binding transcription factor activity"/>
    <property type="evidence" value="ECO:0007669"/>
    <property type="project" value="InterPro"/>
</dbReference>
<evidence type="ECO:0000259" key="3">
    <source>
        <dbReference type="PROSITE" id="PS50937"/>
    </source>
</evidence>
<dbReference type="GO" id="GO:0003677">
    <property type="term" value="F:DNA binding"/>
    <property type="evidence" value="ECO:0007669"/>
    <property type="project" value="UniProtKB-KW"/>
</dbReference>
<evidence type="ECO:0000313" key="4">
    <source>
        <dbReference type="EMBL" id="XDK25235.1"/>
    </source>
</evidence>
<dbReference type="SMART" id="SM00422">
    <property type="entry name" value="HTH_MERR"/>
    <property type="match status" value="1"/>
</dbReference>
<protein>
    <submittedName>
        <fullName evidence="4">MerR family transcriptional regulator</fullName>
    </submittedName>
</protein>
<dbReference type="AlphaFoldDB" id="A0AB39HF75"/>
<dbReference type="PROSITE" id="PS50937">
    <property type="entry name" value="HTH_MERR_2"/>
    <property type="match status" value="1"/>
</dbReference>
<dbReference type="InterPro" id="IPR009061">
    <property type="entry name" value="DNA-bd_dom_put_sf"/>
</dbReference>
<dbReference type="SUPFAM" id="SSF53335">
    <property type="entry name" value="S-adenosyl-L-methionine-dependent methyltransferases"/>
    <property type="match status" value="1"/>
</dbReference>
<evidence type="ECO:0000256" key="1">
    <source>
        <dbReference type="ARBA" id="ARBA00023125"/>
    </source>
</evidence>
<keyword evidence="2" id="KW-0175">Coiled coil</keyword>
<gene>
    <name evidence="4" type="ORF">AB0763_00850</name>
</gene>
<name>A0AB39HF75_9VIBR</name>
<dbReference type="PANTHER" id="PTHR30204:SF97">
    <property type="entry name" value="MERR FAMILY REGULATORY PROTEIN"/>
    <property type="match status" value="1"/>
</dbReference>
<dbReference type="PANTHER" id="PTHR30204">
    <property type="entry name" value="REDOX-CYCLING DRUG-SENSING TRANSCRIPTIONAL ACTIVATOR SOXR"/>
    <property type="match status" value="1"/>
</dbReference>
<dbReference type="InterPro" id="IPR041698">
    <property type="entry name" value="Methyltransf_25"/>
</dbReference>
<dbReference type="Pfam" id="PF13649">
    <property type="entry name" value="Methyltransf_25"/>
    <property type="match status" value="1"/>
</dbReference>
<organism evidence="4">
    <name type="scientific">Vibrio sp. HB236076</name>
    <dbReference type="NCBI Taxonomy" id="3232307"/>
    <lineage>
        <taxon>Bacteria</taxon>
        <taxon>Pseudomonadati</taxon>
        <taxon>Pseudomonadota</taxon>
        <taxon>Gammaproteobacteria</taxon>
        <taxon>Vibrionales</taxon>
        <taxon>Vibrionaceae</taxon>
        <taxon>Vibrio</taxon>
    </lineage>
</organism>
<dbReference type="PRINTS" id="PR00040">
    <property type="entry name" value="HTHMERR"/>
</dbReference>
<dbReference type="Gene3D" id="3.40.50.150">
    <property type="entry name" value="Vaccinia Virus protein VP39"/>
    <property type="match status" value="1"/>
</dbReference>
<sequence>MYRISELAKKVGLSRSTLLYYEKQGLLHGARQTNGYRLYSEDHLQQLRLLQQLQAGGLTLKECQSCLDNQVPRALLEKRLQRLEEDIAKKQQARELLAALLGKGSLRPWHQQTDRVAPDAHLAWLKQQGFNEQQALHLKWLSKDMNEHDQYMDDFMTVFQHLERWGPGSDADSLKALSILPSAPTNILDIGCGKGFSTRLLAQHTPAHITAIDNEQSALDELNQKLVEQKLEERVTLQCASMTALPFAPASFDCIWSEAAAYIMGFEQALTEWQTLLTHGGYMVLSDLVWLTPRPSQKAEAFWEAGYPDMQTIEKRLELIRLAGFDVMAHFTLSEQAWHDYYQPLKVRVKEVKTSLPNATAIADMEQEIAIYEGYLGEFGYHMFLLQKKSP</sequence>
<keyword evidence="1" id="KW-0238">DNA-binding</keyword>
<dbReference type="InterPro" id="IPR047057">
    <property type="entry name" value="MerR_fam"/>
</dbReference>
<feature type="coiled-coil region" evidence="2">
    <location>
        <begin position="73"/>
        <end position="100"/>
    </location>
</feature>